<proteinExistence type="predicted"/>
<dbReference type="Proteomes" id="UP001596139">
    <property type="component" value="Unassembled WGS sequence"/>
</dbReference>
<name>A0ABW1MXG3_9ACTN</name>
<evidence type="ECO:0000259" key="1">
    <source>
        <dbReference type="PROSITE" id="PS51819"/>
    </source>
</evidence>
<keyword evidence="3" id="KW-1185">Reference proteome</keyword>
<feature type="domain" description="VOC" evidence="1">
    <location>
        <begin position="3"/>
        <end position="108"/>
    </location>
</feature>
<dbReference type="InterPro" id="IPR029068">
    <property type="entry name" value="Glyas_Bleomycin-R_OHBP_Dase"/>
</dbReference>
<dbReference type="Pfam" id="PF00903">
    <property type="entry name" value="Glyoxalase"/>
    <property type="match status" value="1"/>
</dbReference>
<evidence type="ECO:0000313" key="2">
    <source>
        <dbReference type="EMBL" id="MFC6067923.1"/>
    </source>
</evidence>
<gene>
    <name evidence="2" type="ORF">ACFP4F_35990</name>
</gene>
<dbReference type="InterPro" id="IPR004360">
    <property type="entry name" value="Glyas_Fos-R_dOase_dom"/>
</dbReference>
<reference evidence="3" key="1">
    <citation type="journal article" date="2019" name="Int. J. Syst. Evol. Microbiol.">
        <title>The Global Catalogue of Microorganisms (GCM) 10K type strain sequencing project: providing services to taxonomists for standard genome sequencing and annotation.</title>
        <authorList>
            <consortium name="The Broad Institute Genomics Platform"/>
            <consortium name="The Broad Institute Genome Sequencing Center for Infectious Disease"/>
            <person name="Wu L."/>
            <person name="Ma J."/>
        </authorList>
    </citation>
    <scope>NUCLEOTIDE SEQUENCE [LARGE SCALE GENOMIC DNA]</scope>
    <source>
        <strain evidence="3">CGMCC 1.15180</strain>
    </source>
</reference>
<evidence type="ECO:0000313" key="3">
    <source>
        <dbReference type="Proteomes" id="UP001596139"/>
    </source>
</evidence>
<dbReference type="CDD" id="cd06587">
    <property type="entry name" value="VOC"/>
    <property type="match status" value="1"/>
</dbReference>
<sequence length="108" mass="11757">MFGKLTVTKLFCDDLDAMVAFYRDRLGLKVLQEYPGTTFVFDTGHGGELIVTNTKGDQPISIAFTEVDIPAAHQALADLGATDIAPHKTGERFEITDPQGNNLIFVNA</sequence>
<dbReference type="Gene3D" id="3.10.180.10">
    <property type="entry name" value="2,3-Dihydroxybiphenyl 1,2-Dioxygenase, domain 1"/>
    <property type="match status" value="1"/>
</dbReference>
<dbReference type="InterPro" id="IPR037523">
    <property type="entry name" value="VOC_core"/>
</dbReference>
<comment type="caution">
    <text evidence="2">The sequence shown here is derived from an EMBL/GenBank/DDBJ whole genome shotgun (WGS) entry which is preliminary data.</text>
</comment>
<dbReference type="EMBL" id="JBHSPX010000015">
    <property type="protein sequence ID" value="MFC6067923.1"/>
    <property type="molecule type" value="Genomic_DNA"/>
</dbReference>
<dbReference type="RefSeq" id="WP_051831754.1">
    <property type="nucleotide sequence ID" value="NZ_JBHSPX010000015.1"/>
</dbReference>
<dbReference type="SUPFAM" id="SSF54593">
    <property type="entry name" value="Glyoxalase/Bleomycin resistance protein/Dihydroxybiphenyl dioxygenase"/>
    <property type="match status" value="1"/>
</dbReference>
<dbReference type="PROSITE" id="PS51819">
    <property type="entry name" value="VOC"/>
    <property type="match status" value="1"/>
</dbReference>
<accession>A0ABW1MXG3</accession>
<protein>
    <submittedName>
        <fullName evidence="2">VOC family protein</fullName>
    </submittedName>
</protein>
<organism evidence="2 3">
    <name type="scientific">Streptomyces ochraceiscleroticus</name>
    <dbReference type="NCBI Taxonomy" id="47761"/>
    <lineage>
        <taxon>Bacteria</taxon>
        <taxon>Bacillati</taxon>
        <taxon>Actinomycetota</taxon>
        <taxon>Actinomycetes</taxon>
        <taxon>Kitasatosporales</taxon>
        <taxon>Streptomycetaceae</taxon>
        <taxon>Streptomyces</taxon>
    </lineage>
</organism>